<dbReference type="SUPFAM" id="SSF51905">
    <property type="entry name" value="FAD/NAD(P)-binding domain"/>
    <property type="match status" value="1"/>
</dbReference>
<sequence length="588" mass="64713">MNRREWLQTAAVSAPGLLGAASLGCQRATPTLFADPIGQLANGNERKADVVIIGGGLGGIAAALAVLRRGATVILTEPSDWIGGQLTAQAVPPDEHRWIESFGCTRSYRQLREGIRSAYRQSTTRPLKPALRAKRELNPGNGWVSRLCHEPKVALAVLEGMLAPYREKGQLQLLLNWEATGCDLGIDRIRAVQGIDLPSGKTTTLLGSVFLDATEQGDLLPLAKAEFVTGFESRKQTGEPRAPLQAQPTNLQGFTVCFALEYCPGEDHTIDKPAEYDFWRNHVPKTNPPYLGKLLSWEHPNLPNRRYGFDPTSARTPEGPNLWTYRRILDANQFQPGTLKGDVSIINWPQNDYFLGALHAVPENEAEMHLARARQLSLCVAYWLQTEAPRSDGKAGWKGLKLAGEYTGTRDGLAKMPYIRESRRIQAEFTIVEQQIRKELRRPFAKDGMLSAEHFADSVGIGHYAMDLHPSTFGNPNSYVEACPFQIPLGALIPIRLENLLAAGKNLGVTHLTNGCYRLHPVEWNIGEAAGAVAVASLKAKVPPRQIRKQLARLDEFQGDLRKDGFELEWPDSARLQPAEPAKPAAGG</sequence>
<protein>
    <recommendedName>
        <fullName evidence="4">FAD-dependent oxidoreductase</fullName>
    </recommendedName>
</protein>
<evidence type="ECO:0000256" key="1">
    <source>
        <dbReference type="SAM" id="MobiDB-lite"/>
    </source>
</evidence>
<keyword evidence="3" id="KW-1185">Reference proteome</keyword>
<evidence type="ECO:0000313" key="3">
    <source>
        <dbReference type="Proteomes" id="UP000464378"/>
    </source>
</evidence>
<dbReference type="KEGG" id="tim:GMBLW1_48270"/>
<dbReference type="Gene3D" id="3.40.50.720">
    <property type="entry name" value="NAD(P)-binding Rossmann-like Domain"/>
    <property type="match status" value="1"/>
</dbReference>
<name>A0A6C2YSC2_9BACT</name>
<evidence type="ECO:0008006" key="4">
    <source>
        <dbReference type="Google" id="ProtNLM"/>
    </source>
</evidence>
<dbReference type="EMBL" id="LR586016">
    <property type="protein sequence ID" value="VIP04366.1"/>
    <property type="molecule type" value="Genomic_DNA"/>
</dbReference>
<dbReference type="RefSeq" id="WP_162659457.1">
    <property type="nucleotide sequence ID" value="NZ_LR593887.1"/>
</dbReference>
<dbReference type="Proteomes" id="UP000464378">
    <property type="component" value="Chromosome"/>
</dbReference>
<proteinExistence type="predicted"/>
<gene>
    <name evidence="2" type="ORF">GMBLW1_48270</name>
</gene>
<dbReference type="Pfam" id="PF12831">
    <property type="entry name" value="FAD_oxidored"/>
    <property type="match status" value="1"/>
</dbReference>
<dbReference type="PANTHER" id="PTHR42716">
    <property type="entry name" value="L-ASPARTATE OXIDASE"/>
    <property type="match status" value="1"/>
</dbReference>
<dbReference type="InterPro" id="IPR005288">
    <property type="entry name" value="NadB"/>
</dbReference>
<reference evidence="2" key="1">
    <citation type="submission" date="2019-04" db="EMBL/GenBank/DDBJ databases">
        <authorList>
            <consortium name="Science for Life Laboratories"/>
        </authorList>
    </citation>
    <scope>NUCLEOTIDE SEQUENCE</scope>
    <source>
        <strain evidence="2">MBLW1</strain>
    </source>
</reference>
<dbReference type="EMBL" id="LR593887">
    <property type="protein sequence ID" value="VTS06094.1"/>
    <property type="molecule type" value="Genomic_DNA"/>
</dbReference>
<dbReference type="GO" id="GO:0009435">
    <property type="term" value="P:NAD+ biosynthetic process"/>
    <property type="evidence" value="ECO:0007669"/>
    <property type="project" value="InterPro"/>
</dbReference>
<dbReference type="AlphaFoldDB" id="A0A6C2YSC2"/>
<dbReference type="GO" id="GO:0008734">
    <property type="term" value="F:L-aspartate oxidase activity"/>
    <property type="evidence" value="ECO:0007669"/>
    <property type="project" value="InterPro"/>
</dbReference>
<dbReference type="PROSITE" id="PS51257">
    <property type="entry name" value="PROKAR_LIPOPROTEIN"/>
    <property type="match status" value="1"/>
</dbReference>
<dbReference type="PANTHER" id="PTHR42716:SF1">
    <property type="entry name" value="SLL0471 PROTEIN"/>
    <property type="match status" value="1"/>
</dbReference>
<organism evidence="2">
    <name type="scientific">Tuwongella immobilis</name>
    <dbReference type="NCBI Taxonomy" id="692036"/>
    <lineage>
        <taxon>Bacteria</taxon>
        <taxon>Pseudomonadati</taxon>
        <taxon>Planctomycetota</taxon>
        <taxon>Planctomycetia</taxon>
        <taxon>Gemmatales</taxon>
        <taxon>Gemmataceae</taxon>
        <taxon>Tuwongella</taxon>
    </lineage>
</organism>
<evidence type="ECO:0000313" key="2">
    <source>
        <dbReference type="EMBL" id="VIP04366.1"/>
    </source>
</evidence>
<accession>A0A6C2YSC2</accession>
<dbReference type="InParanoid" id="A0A6C2YSC2"/>
<feature type="region of interest" description="Disordered" evidence="1">
    <location>
        <begin position="568"/>
        <end position="588"/>
    </location>
</feature>
<dbReference type="InterPro" id="IPR036188">
    <property type="entry name" value="FAD/NAD-bd_sf"/>
</dbReference>